<comment type="similarity">
    <text evidence="1">Belongs to the carbohydrate kinase PfkB family.</text>
</comment>
<evidence type="ECO:0000313" key="5">
    <source>
        <dbReference type="EMBL" id="OBY66700.1"/>
    </source>
</evidence>
<dbReference type="Pfam" id="PF00294">
    <property type="entry name" value="PfkB"/>
    <property type="match status" value="1"/>
</dbReference>
<accession>A0A1B8U4A3</accession>
<organism evidence="5 6">
    <name type="scientific">Polaribacter reichenbachii</name>
    <dbReference type="NCBI Taxonomy" id="996801"/>
    <lineage>
        <taxon>Bacteria</taxon>
        <taxon>Pseudomonadati</taxon>
        <taxon>Bacteroidota</taxon>
        <taxon>Flavobacteriia</taxon>
        <taxon>Flavobacteriales</taxon>
        <taxon>Flavobacteriaceae</taxon>
    </lineage>
</organism>
<evidence type="ECO:0000313" key="6">
    <source>
        <dbReference type="Proteomes" id="UP000092612"/>
    </source>
</evidence>
<dbReference type="RefSeq" id="WP_068358921.1">
    <property type="nucleotide sequence ID" value="NZ_CP019337.1"/>
</dbReference>
<keyword evidence="6" id="KW-1185">Reference proteome</keyword>
<evidence type="ECO:0000256" key="1">
    <source>
        <dbReference type="ARBA" id="ARBA00010688"/>
    </source>
</evidence>
<evidence type="ECO:0000256" key="3">
    <source>
        <dbReference type="ARBA" id="ARBA00022777"/>
    </source>
</evidence>
<keyword evidence="2" id="KW-0808">Transferase</keyword>
<dbReference type="AlphaFoldDB" id="A0A1B8U4A3"/>
<dbReference type="CDD" id="cd01167">
    <property type="entry name" value="bac_FRK"/>
    <property type="match status" value="1"/>
</dbReference>
<comment type="caution">
    <text evidence="5">The sequence shown here is derived from an EMBL/GenBank/DDBJ whole genome shotgun (WGS) entry which is preliminary data.</text>
</comment>
<dbReference type="InterPro" id="IPR050306">
    <property type="entry name" value="PfkB_Carbo_kinase"/>
</dbReference>
<dbReference type="OrthoDB" id="9813569at2"/>
<dbReference type="PANTHER" id="PTHR43085:SF57">
    <property type="entry name" value="CARBOHYDRATE KINASE PFKB DOMAIN-CONTAINING PROTEIN"/>
    <property type="match status" value="1"/>
</dbReference>
<gene>
    <name evidence="5" type="ORF">LPB301_05735</name>
</gene>
<dbReference type="PANTHER" id="PTHR43085">
    <property type="entry name" value="HEXOKINASE FAMILY MEMBER"/>
    <property type="match status" value="1"/>
</dbReference>
<dbReference type="EMBL" id="LSFL01000012">
    <property type="protein sequence ID" value="OBY66700.1"/>
    <property type="molecule type" value="Genomic_DNA"/>
</dbReference>
<reference evidence="6" key="1">
    <citation type="submission" date="2016-02" db="EMBL/GenBank/DDBJ databases">
        <title>Paenibacillus sp. LPB0068, isolated from Crassostrea gigas.</title>
        <authorList>
            <person name="Shin S.-K."/>
            <person name="Yi H."/>
        </authorList>
    </citation>
    <scope>NUCLEOTIDE SEQUENCE [LARGE SCALE GENOMIC DNA]</scope>
    <source>
        <strain evidence="6">KCTC 23969</strain>
    </source>
</reference>
<evidence type="ECO:0000259" key="4">
    <source>
        <dbReference type="Pfam" id="PF00294"/>
    </source>
</evidence>
<dbReference type="KEGG" id="prn:BW723_14665"/>
<dbReference type="Gene3D" id="3.40.1190.20">
    <property type="match status" value="1"/>
</dbReference>
<dbReference type="GO" id="GO:0016301">
    <property type="term" value="F:kinase activity"/>
    <property type="evidence" value="ECO:0007669"/>
    <property type="project" value="UniProtKB-KW"/>
</dbReference>
<evidence type="ECO:0000256" key="2">
    <source>
        <dbReference type="ARBA" id="ARBA00022679"/>
    </source>
</evidence>
<dbReference type="STRING" id="996801.BW723_14665"/>
<dbReference type="Proteomes" id="UP000092612">
    <property type="component" value="Unassembled WGS sequence"/>
</dbReference>
<dbReference type="InterPro" id="IPR011611">
    <property type="entry name" value="PfkB_dom"/>
</dbReference>
<feature type="domain" description="Carbohydrate kinase PfkB" evidence="4">
    <location>
        <begin position="17"/>
        <end position="280"/>
    </location>
</feature>
<proteinExistence type="inferred from homology"/>
<protein>
    <submittedName>
        <fullName evidence="5">Carbohydrate kinase</fullName>
    </submittedName>
</protein>
<keyword evidence="3 5" id="KW-0418">Kinase</keyword>
<dbReference type="SUPFAM" id="SSF53613">
    <property type="entry name" value="Ribokinase-like"/>
    <property type="match status" value="1"/>
</dbReference>
<name>A0A1B8U4A3_9FLAO</name>
<sequence>MKKIVCFGEVLWDIFPTHKKIGGAPLNVATRLKSLDNEVAIITRIGKDTEGDEIAAFIKNHKINAEGVQIDKHLKTGDVQVSLNAKGSASYTIMHPRAWDHIAIEEHAKLMIAKADAFVFGSLIARDAISRDSLFEYLKCAKYKILDINLRPPHYTIETLLELMYAADFIKFNDEEIFEIAKALGQPTDNLESIIQWIAKKTNTKCICVTLGKKGAILFKDQQFCYNKGYKIKVVDTVGAGDSFLATLIDQLLKDTEPQAALNKASAVGAIVASSEGANPVISEEQIVAILNN</sequence>
<dbReference type="InterPro" id="IPR029056">
    <property type="entry name" value="Ribokinase-like"/>
</dbReference>